<dbReference type="InterPro" id="IPR036953">
    <property type="entry name" value="GreA/GreB_C_sf"/>
</dbReference>
<gene>
    <name evidence="2" type="ORF">HNQ55_002853</name>
</gene>
<organism evidence="2 3">
    <name type="scientific">Thalassotalea piscium</name>
    <dbReference type="NCBI Taxonomy" id="1230533"/>
    <lineage>
        <taxon>Bacteria</taxon>
        <taxon>Pseudomonadati</taxon>
        <taxon>Pseudomonadota</taxon>
        <taxon>Gammaproteobacteria</taxon>
        <taxon>Alteromonadales</taxon>
        <taxon>Colwelliaceae</taxon>
        <taxon>Thalassotalea</taxon>
    </lineage>
</organism>
<evidence type="ECO:0000313" key="2">
    <source>
        <dbReference type="EMBL" id="MBB6544324.1"/>
    </source>
</evidence>
<name>A0A7X0NJ09_9GAMM</name>
<protein>
    <submittedName>
        <fullName evidence="2">Transcription elongation GreA/GreB family factor</fullName>
    </submittedName>
</protein>
<comment type="caution">
    <text evidence="2">The sequence shown here is derived from an EMBL/GenBank/DDBJ whole genome shotgun (WGS) entry which is preliminary data.</text>
</comment>
<dbReference type="GO" id="GO:0003677">
    <property type="term" value="F:DNA binding"/>
    <property type="evidence" value="ECO:0007669"/>
    <property type="project" value="InterPro"/>
</dbReference>
<keyword evidence="3" id="KW-1185">Reference proteome</keyword>
<reference evidence="2 3" key="1">
    <citation type="submission" date="2020-08" db="EMBL/GenBank/DDBJ databases">
        <title>Genomic Encyclopedia of Type Strains, Phase IV (KMG-IV): sequencing the most valuable type-strain genomes for metagenomic binning, comparative biology and taxonomic classification.</title>
        <authorList>
            <person name="Goeker M."/>
        </authorList>
    </citation>
    <scope>NUCLEOTIDE SEQUENCE [LARGE SCALE GENOMIC DNA]</scope>
    <source>
        <strain evidence="2 3">DSM 26287</strain>
    </source>
</reference>
<dbReference type="RefSeq" id="WP_184425338.1">
    <property type="nucleotide sequence ID" value="NZ_AP027362.1"/>
</dbReference>
<dbReference type="Pfam" id="PF01272">
    <property type="entry name" value="GreA_GreB"/>
    <property type="match status" value="1"/>
</dbReference>
<evidence type="ECO:0000259" key="1">
    <source>
        <dbReference type="Pfam" id="PF01272"/>
    </source>
</evidence>
<dbReference type="Gene3D" id="3.10.50.30">
    <property type="entry name" value="Transcription elongation factor, GreA/GreB, C-terminal domain"/>
    <property type="match status" value="1"/>
</dbReference>
<evidence type="ECO:0000313" key="3">
    <source>
        <dbReference type="Proteomes" id="UP000537141"/>
    </source>
</evidence>
<sequence>MRLVLTELTLPPCTYDPPISLGALVQLDHEVNKWFFITPVGAGFRKTIKQETITFITPQSPLGKSLINKQVGDEVHLLIAKDQLIKEITAIQ</sequence>
<dbReference type="EMBL" id="JACHHU010000027">
    <property type="protein sequence ID" value="MBB6544324.1"/>
    <property type="molecule type" value="Genomic_DNA"/>
</dbReference>
<proteinExistence type="predicted"/>
<dbReference type="GO" id="GO:0032784">
    <property type="term" value="P:regulation of DNA-templated transcription elongation"/>
    <property type="evidence" value="ECO:0007669"/>
    <property type="project" value="InterPro"/>
</dbReference>
<feature type="domain" description="Transcription elongation factor GreA/GreB C-terminal" evidence="1">
    <location>
        <begin position="55"/>
        <end position="91"/>
    </location>
</feature>
<dbReference type="InterPro" id="IPR001437">
    <property type="entry name" value="Tscrpt_elong_fac_GreA/B_C"/>
</dbReference>
<accession>A0A7X0NJ09</accession>
<dbReference type="AlphaFoldDB" id="A0A7X0NJ09"/>
<dbReference type="SUPFAM" id="SSF54534">
    <property type="entry name" value="FKBP-like"/>
    <property type="match status" value="1"/>
</dbReference>
<dbReference type="Proteomes" id="UP000537141">
    <property type="component" value="Unassembled WGS sequence"/>
</dbReference>